<evidence type="ECO:0000313" key="2">
    <source>
        <dbReference type="Proteomes" id="UP001231649"/>
    </source>
</evidence>
<dbReference type="EMBL" id="CM056779">
    <property type="protein sequence ID" value="KAJ8719515.1"/>
    <property type="molecule type" value="Genomic_DNA"/>
</dbReference>
<organism evidence="1 2">
    <name type="scientific">Mythimna loreyi</name>
    <dbReference type="NCBI Taxonomy" id="667449"/>
    <lineage>
        <taxon>Eukaryota</taxon>
        <taxon>Metazoa</taxon>
        <taxon>Ecdysozoa</taxon>
        <taxon>Arthropoda</taxon>
        <taxon>Hexapoda</taxon>
        <taxon>Insecta</taxon>
        <taxon>Pterygota</taxon>
        <taxon>Neoptera</taxon>
        <taxon>Endopterygota</taxon>
        <taxon>Lepidoptera</taxon>
        <taxon>Glossata</taxon>
        <taxon>Ditrysia</taxon>
        <taxon>Noctuoidea</taxon>
        <taxon>Noctuidae</taxon>
        <taxon>Noctuinae</taxon>
        <taxon>Hadenini</taxon>
        <taxon>Mythimna</taxon>
    </lineage>
</organism>
<accession>A0ACC2QM26</accession>
<dbReference type="Proteomes" id="UP001231649">
    <property type="component" value="Chromosome 3"/>
</dbReference>
<proteinExistence type="predicted"/>
<comment type="caution">
    <text evidence="1">The sequence shown here is derived from an EMBL/GenBank/DDBJ whole genome shotgun (WGS) entry which is preliminary data.</text>
</comment>
<keyword evidence="2" id="KW-1185">Reference proteome</keyword>
<sequence length="1408" mass="159796">MPTVKTAKLSRAPLGAVRMANVEDAPHVLELLCDSISKTFRVTCTYDITLLIENSVLSICQLDTRKEIVGFLAARDYPKLPSVHPCAWEEYVWTKYKENEMNARNTLFLHLLCWNPNFGRELVDNMLRTIFMHDAYIYHIAMIKTVVQIQSLIPGQSRSEASFRRVTVSERGLSADRMPVLCVADRSEVCPRLRIRRAVEEDNDDLVPILEQHSERLRELYGEFYISEMIARHPESENVLLVCEHKELAVGVMCLGANINYEALEEAYVLLPFGGLKHVEKAPNCVAKPVDSNCSLIKDEPPVKPEKRIDRLDSRGGYRDSKSRVTWVFEDDDSRNFKSVGLMPSIMEGLVISESMIENQQVILNLFQDEDEDEFEFDIVNIDTDLLRIPEMVIYDALGDGPADSVLKIIDGQKRTPDVVPDKKPEKTKRGPPSGSTVFEMPEPVRFSGTPNAFLLQLFAIHPDYDERYGFDMLEVAFEMFPDRDYCVVSLPTNQAAFPLLEHFTLVTPYGCNMKFMNESLYVAHVNSIRGAMSVRPGEACDTTALKEVLEHAPRMDKLIDLFLSTLTSYTLQSFTLLSENQPVGVVILGPLDNGASIRTHYDLEPEPRRAGTDAMILAGILSPAFEPHARWYLRELLRLSKYTTLFWICKLFAKGDSCPARNLMSLASHMNPVHPRISLPNISENSELEKVYHALGCPFALWVCERPLTSLPKVNVNTSIVVVGASRTGLSFLETLLMGPSSQYLTFSNVTLISEHGVPDVADCLKAADICVPKDGRYTDRYLKSIPFYFYLDIITAVMVKIDRKRKCIHLRGGGYKYYDQLVLTCGQQFQHPDYLKESLGLVKEVAKGKPCERMLFDNPMHIWDCVPVSPEIPENVFLINSLYEANICLRKLMRMISEARDSLVLSEHNQVIVYGDHVEAYSCIAALLELGLTSEKIVFVEPFPSVEEPAPLRVNCFNDETIDRRVQKSLEKLRIRVLRQCHLAAWHQIDSRVESIDFMAPLTSISLRSFALFYYGLRAINLHAFKAINECGLVYDGGLVVGPTFETNDPCISGAGTCVRYSRRLYANRFMHRYHCSEDIGEALGRLFLQKLDPFMMGDKEFQDAPDDILPRYSSTALGFSRSCSTTSSFSRLAATATNVRRWQPVMRFDSPLVKFAILPGPLYYLKIRKPGKEVPMAIQQCLPRQGHNLLTDKHDNYFRVHLNVLHVIDAVVCLSHKSFSPEIYQQLYGKHEAFFNKLYTRYQKNEIKDFYKFFKQPWMSALYQETFKDLVDDINEQNIGTVKDLVKSKFAMFDAELNEMKSTLTQADSFTSVQSISGYLNDPRRAATFRSVVDKFVAKAAFSTAVLAKTDIPSECGQSKQVRTQAANFWKKAGGEKIVMAHVSRYLEKNSVTNPHFAIPKPKDP</sequence>
<name>A0ACC2QM26_9NEOP</name>
<reference evidence="1" key="1">
    <citation type="submission" date="2023-03" db="EMBL/GenBank/DDBJ databases">
        <title>Chromosome-level genomes of two armyworms, Mythimna separata and Mythimna loreyi, provide insights into the biosynthesis and reception of sex pheromones.</title>
        <authorList>
            <person name="Zhao H."/>
        </authorList>
    </citation>
    <scope>NUCLEOTIDE SEQUENCE</scope>
    <source>
        <strain evidence="1">BeijingLab</strain>
    </source>
</reference>
<evidence type="ECO:0000313" key="1">
    <source>
        <dbReference type="EMBL" id="KAJ8719515.1"/>
    </source>
</evidence>
<protein>
    <submittedName>
        <fullName evidence="1">Uncharacterized protein</fullName>
    </submittedName>
</protein>
<gene>
    <name evidence="1" type="ORF">PYW08_011690</name>
</gene>